<sequence>MAYSDDPEDRIAAMDNLCPCHVRRRIDAVWEALYRGLQDPDINVRKAAWHILDDGGRPNDPQLQPILEKIAKKETDSKLRQRAIDLIQSVRQLEDKHQELAAQGADYFRGKCDWCGEANVQVTYDYETELDGTGGQKRFALMCADCAGVSR</sequence>
<dbReference type="SUPFAM" id="SSF48371">
    <property type="entry name" value="ARM repeat"/>
    <property type="match status" value="1"/>
</dbReference>
<evidence type="ECO:0000313" key="1">
    <source>
        <dbReference type="EMBL" id="CAI8041997.1"/>
    </source>
</evidence>
<accession>A0AA35X8Y1</accession>
<gene>
    <name evidence="1" type="ORF">GBAR_LOCUS23321</name>
</gene>
<dbReference type="AlphaFoldDB" id="A0AA35X8Y1"/>
<dbReference type="InterPro" id="IPR011989">
    <property type="entry name" value="ARM-like"/>
</dbReference>
<name>A0AA35X8Y1_GEOBA</name>
<evidence type="ECO:0000313" key="2">
    <source>
        <dbReference type="Proteomes" id="UP001174909"/>
    </source>
</evidence>
<dbReference type="EMBL" id="CASHTH010003231">
    <property type="protein sequence ID" value="CAI8041997.1"/>
    <property type="molecule type" value="Genomic_DNA"/>
</dbReference>
<evidence type="ECO:0008006" key="3">
    <source>
        <dbReference type="Google" id="ProtNLM"/>
    </source>
</evidence>
<dbReference type="Proteomes" id="UP001174909">
    <property type="component" value="Unassembled WGS sequence"/>
</dbReference>
<dbReference type="Pfam" id="PF13646">
    <property type="entry name" value="HEAT_2"/>
    <property type="match status" value="1"/>
</dbReference>
<proteinExistence type="predicted"/>
<comment type="caution">
    <text evidence="1">The sequence shown here is derived from an EMBL/GenBank/DDBJ whole genome shotgun (WGS) entry which is preliminary data.</text>
</comment>
<dbReference type="Gene3D" id="1.25.10.10">
    <property type="entry name" value="Leucine-rich Repeat Variant"/>
    <property type="match status" value="1"/>
</dbReference>
<organism evidence="1 2">
    <name type="scientific">Geodia barretti</name>
    <name type="common">Barrett's horny sponge</name>
    <dbReference type="NCBI Taxonomy" id="519541"/>
    <lineage>
        <taxon>Eukaryota</taxon>
        <taxon>Metazoa</taxon>
        <taxon>Porifera</taxon>
        <taxon>Demospongiae</taxon>
        <taxon>Heteroscleromorpha</taxon>
        <taxon>Tetractinellida</taxon>
        <taxon>Astrophorina</taxon>
        <taxon>Geodiidae</taxon>
        <taxon>Geodia</taxon>
    </lineage>
</organism>
<dbReference type="InterPro" id="IPR016024">
    <property type="entry name" value="ARM-type_fold"/>
</dbReference>
<keyword evidence="2" id="KW-1185">Reference proteome</keyword>
<reference evidence="1" key="1">
    <citation type="submission" date="2023-03" db="EMBL/GenBank/DDBJ databases">
        <authorList>
            <person name="Steffen K."/>
            <person name="Cardenas P."/>
        </authorList>
    </citation>
    <scope>NUCLEOTIDE SEQUENCE</scope>
</reference>
<protein>
    <recommendedName>
        <fullName evidence="3">HEAT repeat domain-containing protein</fullName>
    </recommendedName>
</protein>